<keyword evidence="2" id="KW-1185">Reference proteome</keyword>
<organism evidence="1 2">
    <name type="scientific">Artomyces pyxidatus</name>
    <dbReference type="NCBI Taxonomy" id="48021"/>
    <lineage>
        <taxon>Eukaryota</taxon>
        <taxon>Fungi</taxon>
        <taxon>Dikarya</taxon>
        <taxon>Basidiomycota</taxon>
        <taxon>Agaricomycotina</taxon>
        <taxon>Agaricomycetes</taxon>
        <taxon>Russulales</taxon>
        <taxon>Auriscalpiaceae</taxon>
        <taxon>Artomyces</taxon>
    </lineage>
</organism>
<sequence length="322" mass="37085">MEYVRVGGRYRLDEKIGAGTFGDVYLAFDIIRKEHVAVKLEPLDTDEPSLEHEYSVYEDLSGTEIAPRIRWFGCESGHDILVMDLHGLSLDELLKRCGGRFSLKTVLSLAEQMLHLLESLHAQDYVHCDIKPANFLLGTPKSPSQLYIADMGLAHRYRDPVTRSHIVCEDNLPPVGTARYASIHSHQGFRQSRRDDLESVAYVLINLLRGSLPWQHSKVDSQIVAKKTTFLTQLRTKIPNEFSVFINYTWSLRYDEDPDYEYLRNLFRDLFIREGYKPEPIYDWEVEEAARRANADSSSSERRSKRMLRRRSGMSVKAARAG</sequence>
<name>A0ACB8SFF4_9AGAM</name>
<reference evidence="1" key="2">
    <citation type="journal article" date="2022" name="New Phytol.">
        <title>Evolutionary transition to the ectomycorrhizal habit in the genomes of a hyperdiverse lineage of mushroom-forming fungi.</title>
        <authorList>
            <person name="Looney B."/>
            <person name="Miyauchi S."/>
            <person name="Morin E."/>
            <person name="Drula E."/>
            <person name="Courty P.E."/>
            <person name="Kohler A."/>
            <person name="Kuo A."/>
            <person name="LaButti K."/>
            <person name="Pangilinan J."/>
            <person name="Lipzen A."/>
            <person name="Riley R."/>
            <person name="Andreopoulos W."/>
            <person name="He G."/>
            <person name="Johnson J."/>
            <person name="Nolan M."/>
            <person name="Tritt A."/>
            <person name="Barry K.W."/>
            <person name="Grigoriev I.V."/>
            <person name="Nagy L.G."/>
            <person name="Hibbett D."/>
            <person name="Henrissat B."/>
            <person name="Matheny P.B."/>
            <person name="Labbe J."/>
            <person name="Martin F.M."/>
        </authorList>
    </citation>
    <scope>NUCLEOTIDE SEQUENCE</scope>
    <source>
        <strain evidence="1">HHB10654</strain>
    </source>
</reference>
<reference evidence="1" key="1">
    <citation type="submission" date="2021-03" db="EMBL/GenBank/DDBJ databases">
        <authorList>
            <consortium name="DOE Joint Genome Institute"/>
            <person name="Ahrendt S."/>
            <person name="Looney B.P."/>
            <person name="Miyauchi S."/>
            <person name="Morin E."/>
            <person name="Drula E."/>
            <person name="Courty P.E."/>
            <person name="Chicoki N."/>
            <person name="Fauchery L."/>
            <person name="Kohler A."/>
            <person name="Kuo A."/>
            <person name="Labutti K."/>
            <person name="Pangilinan J."/>
            <person name="Lipzen A."/>
            <person name="Riley R."/>
            <person name="Andreopoulos W."/>
            <person name="He G."/>
            <person name="Johnson J."/>
            <person name="Barry K.W."/>
            <person name="Grigoriev I.V."/>
            <person name="Nagy L."/>
            <person name="Hibbett D."/>
            <person name="Henrissat B."/>
            <person name="Matheny P.B."/>
            <person name="Labbe J."/>
            <person name="Martin F."/>
        </authorList>
    </citation>
    <scope>NUCLEOTIDE SEQUENCE</scope>
    <source>
        <strain evidence="1">HHB10654</strain>
    </source>
</reference>
<dbReference type="Proteomes" id="UP000814140">
    <property type="component" value="Unassembled WGS sequence"/>
</dbReference>
<accession>A0ACB8SFF4</accession>
<gene>
    <name evidence="1" type="ORF">BV25DRAFT_1873187</name>
</gene>
<dbReference type="EMBL" id="MU277302">
    <property type="protein sequence ID" value="KAI0055249.1"/>
    <property type="molecule type" value="Genomic_DNA"/>
</dbReference>
<evidence type="ECO:0000313" key="1">
    <source>
        <dbReference type="EMBL" id="KAI0055249.1"/>
    </source>
</evidence>
<proteinExistence type="predicted"/>
<comment type="caution">
    <text evidence="1">The sequence shown here is derived from an EMBL/GenBank/DDBJ whole genome shotgun (WGS) entry which is preliminary data.</text>
</comment>
<protein>
    <submittedName>
        <fullName evidence="1">Kinase-like protein</fullName>
    </submittedName>
</protein>
<evidence type="ECO:0000313" key="2">
    <source>
        <dbReference type="Proteomes" id="UP000814140"/>
    </source>
</evidence>